<comment type="caution">
    <text evidence="1">The sequence shown here is derived from an EMBL/GenBank/DDBJ whole genome shotgun (WGS) entry which is preliminary data.</text>
</comment>
<sequence>MSEDPPSLLSLPSNLFYSEEAVVKSLTCDDLDLGDIDYAPLAPVGEEASMPPFPDLEESSSAPLHAPVISPPTPTCMPWLLTGLALMALNAYLPQMSSVSSLWYPLQVAIPVLHWAASWWFVLPRWETNLVSLAPLSHTKPLNSLKNLAHTVDKRFVLAYPTEPLALVAPAQEETLVNLGYLLAWYCPLLKTIRNAQSNGATSMTRKLNEPELVELAFSQSGGSAEISLKPSSAPGLDHQNFSSSQLDASQVGHVIIP</sequence>
<keyword evidence="2" id="KW-1185">Reference proteome</keyword>
<organism evidence="1 2">
    <name type="scientific">Entomophthora muscae</name>
    <dbReference type="NCBI Taxonomy" id="34485"/>
    <lineage>
        <taxon>Eukaryota</taxon>
        <taxon>Fungi</taxon>
        <taxon>Fungi incertae sedis</taxon>
        <taxon>Zoopagomycota</taxon>
        <taxon>Entomophthoromycotina</taxon>
        <taxon>Entomophthoromycetes</taxon>
        <taxon>Entomophthorales</taxon>
        <taxon>Entomophthoraceae</taxon>
        <taxon>Entomophthora</taxon>
    </lineage>
</organism>
<dbReference type="Proteomes" id="UP001165960">
    <property type="component" value="Unassembled WGS sequence"/>
</dbReference>
<reference evidence="1" key="1">
    <citation type="submission" date="2022-04" db="EMBL/GenBank/DDBJ databases">
        <title>Genome of the entomopathogenic fungus Entomophthora muscae.</title>
        <authorList>
            <person name="Elya C."/>
            <person name="Lovett B.R."/>
            <person name="Lee E."/>
            <person name="Macias A.M."/>
            <person name="Hajek A.E."/>
            <person name="De Bivort B.L."/>
            <person name="Kasson M.T."/>
            <person name="De Fine Licht H.H."/>
            <person name="Stajich J.E."/>
        </authorList>
    </citation>
    <scope>NUCLEOTIDE SEQUENCE</scope>
    <source>
        <strain evidence="1">Berkeley</strain>
    </source>
</reference>
<dbReference type="EMBL" id="QTSX02004275">
    <property type="protein sequence ID" value="KAJ9066852.1"/>
    <property type="molecule type" value="Genomic_DNA"/>
</dbReference>
<accession>A0ACC2SX50</accession>
<proteinExistence type="predicted"/>
<gene>
    <name evidence="1" type="ORF">DSO57_1005518</name>
</gene>
<evidence type="ECO:0000313" key="2">
    <source>
        <dbReference type="Proteomes" id="UP001165960"/>
    </source>
</evidence>
<evidence type="ECO:0000313" key="1">
    <source>
        <dbReference type="EMBL" id="KAJ9066852.1"/>
    </source>
</evidence>
<name>A0ACC2SX50_9FUNG</name>
<protein>
    <submittedName>
        <fullName evidence="1">Uncharacterized protein</fullName>
    </submittedName>
</protein>